<comment type="similarity">
    <text evidence="10 13">In the N-terminal section; belongs to the UvrB family.</text>
</comment>
<dbReference type="NCBIfam" id="TIGR00580">
    <property type="entry name" value="mfd"/>
    <property type="match status" value="1"/>
</dbReference>
<evidence type="ECO:0000256" key="1">
    <source>
        <dbReference type="ARBA" id="ARBA00004496"/>
    </source>
</evidence>
<evidence type="ECO:0000256" key="3">
    <source>
        <dbReference type="ARBA" id="ARBA00022741"/>
    </source>
</evidence>
<dbReference type="InterPro" id="IPR041471">
    <property type="entry name" value="UvrB_inter"/>
</dbReference>
<dbReference type="Gene3D" id="3.90.1150.50">
    <property type="entry name" value="Transcription-repair-coupling factor, D7 domain"/>
    <property type="match status" value="1"/>
</dbReference>
<dbReference type="HAMAP" id="MF_00969">
    <property type="entry name" value="TRCF"/>
    <property type="match status" value="1"/>
</dbReference>
<dbReference type="InterPro" id="IPR005118">
    <property type="entry name" value="TRCF_C"/>
</dbReference>
<dbReference type="InterPro" id="IPR001650">
    <property type="entry name" value="Helicase_C-like"/>
</dbReference>
<gene>
    <name evidence="13" type="primary">mfd</name>
    <name evidence="16" type="ORF">HMPREF1705_03272</name>
</gene>
<keyword evidence="17" id="KW-1185">Reference proteome</keyword>
<dbReference type="AlphaFoldDB" id="A0A0T5XCB9"/>
<dbReference type="PROSITE" id="PS51194">
    <property type="entry name" value="HELICASE_CTER"/>
    <property type="match status" value="1"/>
</dbReference>
<dbReference type="SMART" id="SM00982">
    <property type="entry name" value="TRCF"/>
    <property type="match status" value="1"/>
</dbReference>
<dbReference type="GO" id="GO:0005737">
    <property type="term" value="C:cytoplasm"/>
    <property type="evidence" value="ECO:0007669"/>
    <property type="project" value="UniProtKB-SubCell"/>
</dbReference>
<dbReference type="SUPFAM" id="SSF143517">
    <property type="entry name" value="TRCF domain-like"/>
    <property type="match status" value="1"/>
</dbReference>
<evidence type="ECO:0000256" key="12">
    <source>
        <dbReference type="ARBA" id="ARBA00070128"/>
    </source>
</evidence>
<dbReference type="FunFam" id="3.40.50.300:FF:000546">
    <property type="entry name" value="Transcription-repair-coupling factor"/>
    <property type="match status" value="1"/>
</dbReference>
<evidence type="ECO:0000256" key="7">
    <source>
        <dbReference type="ARBA" id="ARBA00022840"/>
    </source>
</evidence>
<dbReference type="SMART" id="SM01058">
    <property type="entry name" value="CarD_TRCF"/>
    <property type="match status" value="1"/>
</dbReference>
<dbReference type="Pfam" id="PF00271">
    <property type="entry name" value="Helicase_C"/>
    <property type="match status" value="1"/>
</dbReference>
<dbReference type="InterPro" id="IPR011545">
    <property type="entry name" value="DEAD/DEAH_box_helicase_dom"/>
</dbReference>
<dbReference type="PROSITE" id="PS51192">
    <property type="entry name" value="HELICASE_ATP_BIND_1"/>
    <property type="match status" value="1"/>
</dbReference>
<dbReference type="GO" id="GO:0000716">
    <property type="term" value="P:transcription-coupled nucleotide-excision repair, DNA damage recognition"/>
    <property type="evidence" value="ECO:0007669"/>
    <property type="project" value="UniProtKB-UniRule"/>
</dbReference>
<proteinExistence type="inferred from homology"/>
<evidence type="ECO:0000256" key="11">
    <source>
        <dbReference type="ARBA" id="ARBA00061399"/>
    </source>
</evidence>
<keyword evidence="4 13" id="KW-0227">DNA damage</keyword>
<dbReference type="EC" id="3.6.4.-" evidence="13"/>
<evidence type="ECO:0000256" key="10">
    <source>
        <dbReference type="ARBA" id="ARBA00061104"/>
    </source>
</evidence>
<keyword evidence="6" id="KW-0347">Helicase</keyword>
<evidence type="ECO:0000256" key="9">
    <source>
        <dbReference type="ARBA" id="ARBA00023204"/>
    </source>
</evidence>
<dbReference type="PANTHER" id="PTHR47964:SF1">
    <property type="entry name" value="ATP-DEPENDENT DNA HELICASE HOMOLOG RECG, CHLOROPLASTIC"/>
    <property type="match status" value="1"/>
</dbReference>
<dbReference type="InterPro" id="IPR036101">
    <property type="entry name" value="CarD-like/TRCF_RID_sf"/>
</dbReference>
<dbReference type="SMART" id="SM00490">
    <property type="entry name" value="HELICc"/>
    <property type="match status" value="1"/>
</dbReference>
<accession>A0A0T5XCB9</accession>
<keyword evidence="8 13" id="KW-0238">DNA-binding</keyword>
<dbReference type="Gene3D" id="3.30.2060.10">
    <property type="entry name" value="Penicillin-binding protein 1b domain"/>
    <property type="match status" value="1"/>
</dbReference>
<comment type="subcellular location">
    <subcellularLocation>
        <location evidence="1 13">Cytoplasm</location>
    </subcellularLocation>
</comment>
<dbReference type="PANTHER" id="PTHR47964">
    <property type="entry name" value="ATP-DEPENDENT DNA HELICASE HOMOLOG RECG, CHLOROPLASTIC"/>
    <property type="match status" value="1"/>
</dbReference>
<dbReference type="SUPFAM" id="SSF141259">
    <property type="entry name" value="CarD-like"/>
    <property type="match status" value="1"/>
</dbReference>
<dbReference type="STRING" id="592015.HMPREF1705_03272"/>
<dbReference type="InterPro" id="IPR037235">
    <property type="entry name" value="TRCF-like_C_D7"/>
</dbReference>
<dbReference type="Pfam" id="PF03461">
    <property type="entry name" value="TRCF"/>
    <property type="match status" value="1"/>
</dbReference>
<keyword evidence="5 13" id="KW-0378">Hydrolase</keyword>
<dbReference type="Gene3D" id="2.40.10.170">
    <property type="match status" value="1"/>
</dbReference>
<feature type="domain" description="Helicase ATP-binding" evidence="14">
    <location>
        <begin position="526"/>
        <end position="687"/>
    </location>
</feature>
<evidence type="ECO:0000256" key="4">
    <source>
        <dbReference type="ARBA" id="ARBA00022763"/>
    </source>
</evidence>
<evidence type="ECO:0000256" key="5">
    <source>
        <dbReference type="ARBA" id="ARBA00022801"/>
    </source>
</evidence>
<dbReference type="GO" id="GO:0003684">
    <property type="term" value="F:damaged DNA binding"/>
    <property type="evidence" value="ECO:0007669"/>
    <property type="project" value="InterPro"/>
</dbReference>
<evidence type="ECO:0000259" key="14">
    <source>
        <dbReference type="PROSITE" id="PS51192"/>
    </source>
</evidence>
<evidence type="ECO:0000256" key="13">
    <source>
        <dbReference type="HAMAP-Rule" id="MF_00969"/>
    </source>
</evidence>
<dbReference type="InterPro" id="IPR004576">
    <property type="entry name" value="Mfd"/>
</dbReference>
<keyword evidence="7 13" id="KW-0067">ATP-binding</keyword>
<dbReference type="CDD" id="cd17991">
    <property type="entry name" value="DEXHc_TRCF"/>
    <property type="match status" value="1"/>
</dbReference>
<dbReference type="Pfam" id="PF17757">
    <property type="entry name" value="UvrB_inter"/>
    <property type="match status" value="1"/>
</dbReference>
<dbReference type="InterPro" id="IPR014001">
    <property type="entry name" value="Helicase_ATP-bd"/>
</dbReference>
<protein>
    <recommendedName>
        <fullName evidence="12 13">Transcription-repair-coupling factor</fullName>
        <shortName evidence="13">TRCF</shortName>
        <ecNumber evidence="13">3.6.4.-</ecNumber>
    </recommendedName>
</protein>
<dbReference type="SUPFAM" id="SSF52540">
    <property type="entry name" value="P-loop containing nucleoside triphosphate hydrolases"/>
    <property type="match status" value="3"/>
</dbReference>
<evidence type="ECO:0000259" key="15">
    <source>
        <dbReference type="PROSITE" id="PS51194"/>
    </source>
</evidence>
<comment type="function">
    <text evidence="13">Couples transcription and DNA repair by recognizing RNA polymerase (RNAP) stalled at DNA lesions. Mediates ATP-dependent release of RNAP and its truncated transcript from the DNA, and recruitment of nucleotide excision repair machinery to the damaged site.</text>
</comment>
<keyword evidence="9 13" id="KW-0234">DNA repair</keyword>
<evidence type="ECO:0000313" key="17">
    <source>
        <dbReference type="Proteomes" id="UP000005273"/>
    </source>
</evidence>
<organism evidence="16 17">
    <name type="scientific">Acetomicrobium hydrogeniformans ATCC BAA-1850</name>
    <dbReference type="NCBI Taxonomy" id="592015"/>
    <lineage>
        <taxon>Bacteria</taxon>
        <taxon>Thermotogati</taxon>
        <taxon>Synergistota</taxon>
        <taxon>Synergistia</taxon>
        <taxon>Synergistales</taxon>
        <taxon>Acetomicrobiaceae</taxon>
        <taxon>Acetomicrobium</taxon>
    </lineage>
</organism>
<dbReference type="eggNOG" id="COG1197">
    <property type="taxonomic scope" value="Bacteria"/>
</dbReference>
<dbReference type="Gene3D" id="3.40.50.300">
    <property type="entry name" value="P-loop containing nucleotide triphosphate hydrolases"/>
    <property type="match status" value="2"/>
</dbReference>
<dbReference type="OrthoDB" id="9804325at2"/>
<dbReference type="SMART" id="SM00487">
    <property type="entry name" value="DEXDc"/>
    <property type="match status" value="1"/>
</dbReference>
<evidence type="ECO:0000256" key="8">
    <source>
        <dbReference type="ARBA" id="ARBA00023125"/>
    </source>
</evidence>
<dbReference type="Proteomes" id="UP000005273">
    <property type="component" value="Unassembled WGS sequence"/>
</dbReference>
<reference evidence="17" key="1">
    <citation type="submission" date="2012-09" db="EMBL/GenBank/DDBJ databases">
        <authorList>
            <person name="Weinstock G."/>
            <person name="Sodergren E."/>
            <person name="Clifton S."/>
            <person name="Fulton L."/>
            <person name="Fulton B."/>
            <person name="Courtney L."/>
            <person name="Fronick C."/>
            <person name="Harrison M."/>
            <person name="Strong C."/>
            <person name="Farmer C."/>
            <person name="Delehaunty K."/>
            <person name="Markovic C."/>
            <person name="Hall O."/>
            <person name="Minx P."/>
            <person name="Tomlinson C."/>
            <person name="Mitreva M."/>
            <person name="Nelson J."/>
            <person name="Hou S."/>
            <person name="Wollam A."/>
            <person name="Pepin K.H."/>
            <person name="Johnson M."/>
            <person name="Bhonagiri V."/>
            <person name="Nash W.E."/>
            <person name="Suruliraj S."/>
            <person name="Warren W."/>
            <person name="Chinwalla A."/>
            <person name="Mardis E.R."/>
            <person name="Wilson R.K."/>
        </authorList>
    </citation>
    <scope>NUCLEOTIDE SEQUENCE [LARGE SCALE GENOMIC DNA]</scope>
    <source>
        <strain evidence="17">OS1</strain>
    </source>
</reference>
<evidence type="ECO:0000313" key="16">
    <source>
        <dbReference type="EMBL" id="KRT36008.1"/>
    </source>
</evidence>
<dbReference type="GO" id="GO:0003678">
    <property type="term" value="F:DNA helicase activity"/>
    <property type="evidence" value="ECO:0007669"/>
    <property type="project" value="TreeGrafter"/>
</dbReference>
<keyword evidence="3 13" id="KW-0547">Nucleotide-binding</keyword>
<dbReference type="Pfam" id="PF02559">
    <property type="entry name" value="CarD_TRCF_RID"/>
    <property type="match status" value="1"/>
</dbReference>
<sequence>MHELQIYIEKVWDVDLENWIRGDTLCLQTKGAARPWVLRDCKFKSIAIFPDNSQALDFYFDWKALFGEREIVYLPELPLTADQVGQSALWVSRGELYRKWRHGEGNKLLISTPGALMTPLSFADDSFNIAVGEAIGRDNLSRWLQNSGYEHVDLVWAPGHFALRGNLLDLFDPLYRYPIRVEFFDDEVESIRAFDGETQKSIAHHDEIEIHRIYGSKLSFPFETIPEGCRVILFDPKELESQGDIYSWLWDKLCDDDKSLPSIPSWREIYKIIGRLPKIRIDSSPEGAAYRFDILNEPYFKGKLEEANAYLLKWKEEGYRVSLYADMEHLADWARSRDIEFIPRPISSGFLDIKGKKVILSQSSIMGIDRSNLLDFSYRPPSDWEETLEVGQYVVHEDYGIAIFKGVTSTDTGEGEREYLILEYGDKKRLLVPVYQLYKIAPYEGIYGVEPQLDRLDRKSWKKNLQRAKEKAQKVAADLVSLYALRELKKGFPFPKDGDMSRHFEKTFPYKETSDQLKAIEEIKRDMEKPVPMDRVLVGDVGFGKTEVALRAAIKAVEGGKQVAVLVPTTLLAEQHYENFIARIGDMPIRVEQLSRFEGQAKQRLILEDTKKGLVDILIGTHRLLQRDVQFKDLGLVIIDEEHRFGVKQKELLKKLRAEVDVLSISATPIPRTLYMALSGIRDISLLCTPPKERQPVITVVGPWGDSLVREAIVREISRGGQVFFVYDRIKGIEKRAQSLKKLVPEAKVGIIHGQLPKNVLERTMIKFLRGDINVLVCTTIVESGLDIARANTLIVDNAHMFGLSQLHQLRGRVGRRSRQAFAYMLYPSDKVLTKEAMQRLEAISECNQLGGGYMLALRDLEIRGGGNLLGIEQHGHVEKIGFQLYYKLIEDAMKNLKGEGTEALSMDIKIPIGIPEHYIPQASLRLALYRRLLRDLNFEDIEEINREIVDRFGPFPEEIELLLNITKLRAGLPGLMVREIAADVKEIYLKGAREGLSALVGGSPGWIITDSVAKGPGGSRGIKELVRYMMDALQRGEGAVEQWNRSAI</sequence>
<comment type="similarity">
    <text evidence="11 13">In the C-terminal section; belongs to the helicase family. RecG subfamily.</text>
</comment>
<dbReference type="InterPro" id="IPR027417">
    <property type="entry name" value="P-loop_NTPase"/>
</dbReference>
<dbReference type="EMBL" id="ACJX03000001">
    <property type="protein sequence ID" value="KRT36008.1"/>
    <property type="molecule type" value="Genomic_DNA"/>
</dbReference>
<evidence type="ECO:0000256" key="6">
    <source>
        <dbReference type="ARBA" id="ARBA00022806"/>
    </source>
</evidence>
<dbReference type="InterPro" id="IPR047112">
    <property type="entry name" value="RecG/Mfd"/>
</dbReference>
<keyword evidence="2 13" id="KW-0963">Cytoplasm</keyword>
<dbReference type="RefSeq" id="WP_057940895.1">
    <property type="nucleotide sequence ID" value="NZ_ACJX03000001.1"/>
</dbReference>
<name>A0A0T5XCB9_9BACT</name>
<dbReference type="Pfam" id="PF00270">
    <property type="entry name" value="DEAD"/>
    <property type="match status" value="1"/>
</dbReference>
<comment type="caution">
    <text evidence="16">The sequence shown here is derived from an EMBL/GenBank/DDBJ whole genome shotgun (WGS) entry which is preliminary data.</text>
</comment>
<dbReference type="GO" id="GO:0005524">
    <property type="term" value="F:ATP binding"/>
    <property type="evidence" value="ECO:0007669"/>
    <property type="project" value="UniProtKB-UniRule"/>
</dbReference>
<dbReference type="GO" id="GO:0006355">
    <property type="term" value="P:regulation of DNA-templated transcription"/>
    <property type="evidence" value="ECO:0007669"/>
    <property type="project" value="UniProtKB-UniRule"/>
</dbReference>
<feature type="domain" description="Helicase C-terminal" evidence="15">
    <location>
        <begin position="708"/>
        <end position="862"/>
    </location>
</feature>
<dbReference type="GO" id="GO:0016787">
    <property type="term" value="F:hydrolase activity"/>
    <property type="evidence" value="ECO:0007669"/>
    <property type="project" value="UniProtKB-KW"/>
</dbReference>
<evidence type="ECO:0000256" key="2">
    <source>
        <dbReference type="ARBA" id="ARBA00022490"/>
    </source>
</evidence>
<dbReference type="InterPro" id="IPR003711">
    <property type="entry name" value="CarD-like/TRCF_RID"/>
</dbReference>